<sequence length="94" mass="11465">MLLFLFLCLLTVGFFIEIIQKHVFKIKEPDIHDLWAELEHEEWYQELCKVPEIKKWIELDKQNGLLKDPYYVRKIIDQAGHREGYIRYITDKTK</sequence>
<protein>
    <submittedName>
        <fullName evidence="1">Uncharacterized protein</fullName>
    </submittedName>
</protein>
<comment type="caution">
    <text evidence="1">The sequence shown here is derived from an EMBL/GenBank/DDBJ whole genome shotgun (WGS) entry which is preliminary data.</text>
</comment>
<dbReference type="EMBL" id="LRFC01000012">
    <property type="protein sequence ID" value="KZE67147.1"/>
    <property type="molecule type" value="Genomic_DNA"/>
</dbReference>
<dbReference type="Proteomes" id="UP000076567">
    <property type="component" value="Unassembled WGS sequence"/>
</dbReference>
<evidence type="ECO:0000313" key="1">
    <source>
        <dbReference type="EMBL" id="KZE67147.1"/>
    </source>
</evidence>
<gene>
    <name evidence="1" type="ORF">AWM68_04630</name>
</gene>
<dbReference type="AlphaFoldDB" id="A0A163RM28"/>
<evidence type="ECO:0000313" key="2">
    <source>
        <dbReference type="Proteomes" id="UP000076567"/>
    </source>
</evidence>
<organism evidence="1 2">
    <name type="scientific">Fictibacillus phosphorivorans</name>
    <dbReference type="NCBI Taxonomy" id="1221500"/>
    <lineage>
        <taxon>Bacteria</taxon>
        <taxon>Bacillati</taxon>
        <taxon>Bacillota</taxon>
        <taxon>Bacilli</taxon>
        <taxon>Bacillales</taxon>
        <taxon>Fictibacillaceae</taxon>
        <taxon>Fictibacillus</taxon>
    </lineage>
</organism>
<reference evidence="2" key="1">
    <citation type="submission" date="2016-01" db="EMBL/GenBank/DDBJ databases">
        <title>Draft genome of Chromobacterium sp. F49.</title>
        <authorList>
            <person name="Hong K.W."/>
        </authorList>
    </citation>
    <scope>NUCLEOTIDE SEQUENCE [LARGE SCALE GENOMIC DNA]</scope>
    <source>
        <strain evidence="2">P7IIIA</strain>
    </source>
</reference>
<accession>A0A163RM28</accession>
<keyword evidence="2" id="KW-1185">Reference proteome</keyword>
<name>A0A163RM28_9BACL</name>
<dbReference type="RefSeq" id="WP_066239812.1">
    <property type="nucleotide sequence ID" value="NZ_LRFC01000012.1"/>
</dbReference>
<dbReference type="OrthoDB" id="2885538at2"/>
<proteinExistence type="predicted"/>